<keyword evidence="2" id="KW-1185">Reference proteome</keyword>
<evidence type="ECO:0000313" key="2">
    <source>
        <dbReference type="Proteomes" id="UP001056120"/>
    </source>
</evidence>
<protein>
    <submittedName>
        <fullName evidence="1">Uncharacterized protein</fullName>
    </submittedName>
</protein>
<dbReference type="EMBL" id="CM042040">
    <property type="protein sequence ID" value="KAI3717113.1"/>
    <property type="molecule type" value="Genomic_DNA"/>
</dbReference>
<name>A0ACB9B5A4_9ASTR</name>
<comment type="caution">
    <text evidence="1">The sequence shown here is derived from an EMBL/GenBank/DDBJ whole genome shotgun (WGS) entry which is preliminary data.</text>
</comment>
<proteinExistence type="predicted"/>
<accession>A0ACB9B5A4</accession>
<sequence length="96" mass="10888">MLWNKKLVTCMSTRVVLWGKVTCMSTRVVLWKIGFVGLESHEMGANKEKPMGIRALKSSVNKKIRAGPNPVSSPCLGVVEGFEEIQFWERCYRDRG</sequence>
<dbReference type="Proteomes" id="UP001056120">
    <property type="component" value="Linkage Group LG23"/>
</dbReference>
<organism evidence="1 2">
    <name type="scientific">Smallanthus sonchifolius</name>
    <dbReference type="NCBI Taxonomy" id="185202"/>
    <lineage>
        <taxon>Eukaryota</taxon>
        <taxon>Viridiplantae</taxon>
        <taxon>Streptophyta</taxon>
        <taxon>Embryophyta</taxon>
        <taxon>Tracheophyta</taxon>
        <taxon>Spermatophyta</taxon>
        <taxon>Magnoliopsida</taxon>
        <taxon>eudicotyledons</taxon>
        <taxon>Gunneridae</taxon>
        <taxon>Pentapetalae</taxon>
        <taxon>asterids</taxon>
        <taxon>campanulids</taxon>
        <taxon>Asterales</taxon>
        <taxon>Asteraceae</taxon>
        <taxon>Asteroideae</taxon>
        <taxon>Heliantheae alliance</taxon>
        <taxon>Millerieae</taxon>
        <taxon>Smallanthus</taxon>
    </lineage>
</organism>
<gene>
    <name evidence="1" type="ORF">L1987_68489</name>
</gene>
<evidence type="ECO:0000313" key="1">
    <source>
        <dbReference type="EMBL" id="KAI3717113.1"/>
    </source>
</evidence>
<reference evidence="1 2" key="2">
    <citation type="journal article" date="2022" name="Mol. Ecol. Resour.">
        <title>The genomes of chicory, endive, great burdock and yacon provide insights into Asteraceae paleo-polyploidization history and plant inulin production.</title>
        <authorList>
            <person name="Fan W."/>
            <person name="Wang S."/>
            <person name="Wang H."/>
            <person name="Wang A."/>
            <person name="Jiang F."/>
            <person name="Liu H."/>
            <person name="Zhao H."/>
            <person name="Xu D."/>
            <person name="Zhang Y."/>
        </authorList>
    </citation>
    <scope>NUCLEOTIDE SEQUENCE [LARGE SCALE GENOMIC DNA]</scope>
    <source>
        <strain evidence="2">cv. Yunnan</strain>
        <tissue evidence="1">Leaves</tissue>
    </source>
</reference>
<reference evidence="2" key="1">
    <citation type="journal article" date="2022" name="Mol. Ecol. Resour.">
        <title>The genomes of chicory, endive, great burdock and yacon provide insights into Asteraceae palaeo-polyploidization history and plant inulin production.</title>
        <authorList>
            <person name="Fan W."/>
            <person name="Wang S."/>
            <person name="Wang H."/>
            <person name="Wang A."/>
            <person name="Jiang F."/>
            <person name="Liu H."/>
            <person name="Zhao H."/>
            <person name="Xu D."/>
            <person name="Zhang Y."/>
        </authorList>
    </citation>
    <scope>NUCLEOTIDE SEQUENCE [LARGE SCALE GENOMIC DNA]</scope>
    <source>
        <strain evidence="2">cv. Yunnan</strain>
    </source>
</reference>